<evidence type="ECO:0000313" key="9">
    <source>
        <dbReference type="Proteomes" id="UP000215126"/>
    </source>
</evidence>
<feature type="compositionally biased region" description="Gly residues" evidence="6">
    <location>
        <begin position="32"/>
        <end position="41"/>
    </location>
</feature>
<dbReference type="InterPro" id="IPR054728">
    <property type="entry name" value="RsmB-like_ferredoxin"/>
</dbReference>
<feature type="domain" description="SAM-dependent MTase RsmB/NOP-type" evidence="7">
    <location>
        <begin position="214"/>
        <end position="491"/>
    </location>
</feature>
<evidence type="ECO:0000256" key="5">
    <source>
        <dbReference type="PROSITE-ProRule" id="PRU01023"/>
    </source>
</evidence>
<accession>A0A239SR17</accession>
<evidence type="ECO:0000256" key="1">
    <source>
        <dbReference type="ARBA" id="ARBA00022603"/>
    </source>
</evidence>
<reference evidence="8 9" key="1">
    <citation type="submission" date="2017-06" db="EMBL/GenBank/DDBJ databases">
        <authorList>
            <consortium name="Pathogen Informatics"/>
        </authorList>
    </citation>
    <scope>NUCLEOTIDE SEQUENCE [LARGE SCALE GENOMIC DNA]</scope>
    <source>
        <strain evidence="8 9">NCTC13161</strain>
    </source>
</reference>
<comment type="similarity">
    <text evidence="5">Belongs to the class I-like SAM-binding methyltransferase superfamily. RsmB/NOP family.</text>
</comment>
<comment type="caution">
    <text evidence="5">Lacks conserved residue(s) required for the propagation of feature annotation.</text>
</comment>
<dbReference type="PRINTS" id="PR02008">
    <property type="entry name" value="RCMTFAMILY"/>
</dbReference>
<dbReference type="SUPFAM" id="SSF53335">
    <property type="entry name" value="S-adenosyl-L-methionine-dependent methyltransferases"/>
    <property type="match status" value="1"/>
</dbReference>
<sequence>MSTRPTQRRDGAKQSGHRSGGRSSDNRQSSKGGNGGNGGNGERQERYVRPDKYDRTRYERRPDAPVGGTGMRGERLPPALFEHTQRLLGSVLTFTGPADTLVSTYFRANDKLGHRERGVLAETVFAILRRKLEFGQHAVSGTGSQERRLALLGLAFTRGIASVELVATPEEATWLEHVGQIDPASLAPRVRTNLPAWLYDRLAARFDATELEALAAALNQPAPLDCRVNLIKANRDDVLAGLRESGFSAEPTPMAPNGIRLAGKPALQKHPLFMSGAIEVQDEGSQLLCQLVAPRRGEMIVDFCAGAGGKTLAIGAAMRSTGRLYAFDVSEKRLAKLKPRLARSGLSNVYPVMIDSENDSKIKRLAGKIDRVLVDAPCSGLGTLRRNPDLKWRQSPQSVEELTQKQTSILASAARLVKPGGRLVYATCSVLTEENGAIAEAFLAAHPDFVLLPANELLAAQKIGLDTGKYLELLPHRNGTDGFFAAVFERRPAAKASVVSSAKIDE</sequence>
<dbReference type="InterPro" id="IPR023267">
    <property type="entry name" value="RCMT"/>
</dbReference>
<dbReference type="AlphaFoldDB" id="A0A239SR17"/>
<dbReference type="GO" id="GO:0008173">
    <property type="term" value="F:RNA methyltransferase activity"/>
    <property type="evidence" value="ECO:0007669"/>
    <property type="project" value="InterPro"/>
</dbReference>
<dbReference type="Pfam" id="PF01189">
    <property type="entry name" value="Methyltr_RsmB-F"/>
    <property type="match status" value="1"/>
</dbReference>
<keyword evidence="1 5" id="KW-0489">Methyltransferase</keyword>
<feature type="binding site" evidence="5">
    <location>
        <position position="375"/>
    </location>
    <ligand>
        <name>S-adenosyl-L-methionine</name>
        <dbReference type="ChEBI" id="CHEBI:59789"/>
    </ligand>
</feature>
<evidence type="ECO:0000256" key="6">
    <source>
        <dbReference type="SAM" id="MobiDB-lite"/>
    </source>
</evidence>
<dbReference type="CDD" id="cd02440">
    <property type="entry name" value="AdoMet_MTases"/>
    <property type="match status" value="1"/>
</dbReference>
<feature type="binding site" evidence="5">
    <location>
        <position position="355"/>
    </location>
    <ligand>
        <name>S-adenosyl-L-methionine</name>
        <dbReference type="ChEBI" id="CHEBI:59789"/>
    </ligand>
</feature>
<evidence type="ECO:0000256" key="3">
    <source>
        <dbReference type="ARBA" id="ARBA00022691"/>
    </source>
</evidence>
<feature type="compositionally biased region" description="Basic and acidic residues" evidence="6">
    <location>
        <begin position="42"/>
        <end position="63"/>
    </location>
</feature>
<dbReference type="InterPro" id="IPR029063">
    <property type="entry name" value="SAM-dependent_MTases_sf"/>
</dbReference>
<evidence type="ECO:0000256" key="2">
    <source>
        <dbReference type="ARBA" id="ARBA00022679"/>
    </source>
</evidence>
<evidence type="ECO:0000256" key="4">
    <source>
        <dbReference type="ARBA" id="ARBA00022884"/>
    </source>
</evidence>
<evidence type="ECO:0000259" key="7">
    <source>
        <dbReference type="PROSITE" id="PS51686"/>
    </source>
</evidence>
<dbReference type="STRING" id="93222.NA29_24020"/>
<name>A0A239SR17_9BURK</name>
<feature type="binding site" evidence="5">
    <location>
        <position position="328"/>
    </location>
    <ligand>
        <name>S-adenosyl-L-methionine</name>
        <dbReference type="ChEBI" id="CHEBI:59789"/>
    </ligand>
</feature>
<gene>
    <name evidence="8" type="primary">rsmB_2</name>
    <name evidence="8" type="ORF">SAMEA4530655_03991</name>
</gene>
<feature type="active site" description="Nucleophile" evidence="5">
    <location>
        <position position="428"/>
    </location>
</feature>
<dbReference type="InterPro" id="IPR001678">
    <property type="entry name" value="MeTrfase_RsmB-F_NOP2_dom"/>
</dbReference>
<evidence type="ECO:0000313" key="8">
    <source>
        <dbReference type="EMBL" id="SNU87860.1"/>
    </source>
</evidence>
<dbReference type="EC" id="2.1.1.176" evidence="8"/>
<dbReference type="Pfam" id="PF22458">
    <property type="entry name" value="RsmF-B_ferredox"/>
    <property type="match status" value="1"/>
</dbReference>
<dbReference type="GO" id="GO:0001510">
    <property type="term" value="P:RNA methylation"/>
    <property type="evidence" value="ECO:0007669"/>
    <property type="project" value="InterPro"/>
</dbReference>
<dbReference type="Proteomes" id="UP000215126">
    <property type="component" value="Chromosome 1"/>
</dbReference>
<organism evidence="8 9">
    <name type="scientific">Pandoraea sputorum</name>
    <dbReference type="NCBI Taxonomy" id="93222"/>
    <lineage>
        <taxon>Bacteria</taxon>
        <taxon>Pseudomonadati</taxon>
        <taxon>Pseudomonadota</taxon>
        <taxon>Betaproteobacteria</taxon>
        <taxon>Burkholderiales</taxon>
        <taxon>Burkholderiaceae</taxon>
        <taxon>Pandoraea</taxon>
    </lineage>
</organism>
<keyword evidence="9" id="KW-1185">Reference proteome</keyword>
<protein>
    <submittedName>
        <fullName evidence="8">Ribosomal RNA small subunit methyltransferase B</fullName>
        <ecNumber evidence="8">2.1.1.176</ecNumber>
    </submittedName>
</protein>
<keyword evidence="4 5" id="KW-0694">RNA-binding</keyword>
<dbReference type="PROSITE" id="PS51686">
    <property type="entry name" value="SAM_MT_RSMB_NOP"/>
    <property type="match status" value="1"/>
</dbReference>
<keyword evidence="3 5" id="KW-0949">S-adenosyl-L-methionine</keyword>
<dbReference type="PANTHER" id="PTHR22807">
    <property type="entry name" value="NOP2 YEAST -RELATED NOL1/NOP2/FMU SUN DOMAIN-CONTAINING"/>
    <property type="match status" value="1"/>
</dbReference>
<dbReference type="GO" id="GO:0003723">
    <property type="term" value="F:RNA binding"/>
    <property type="evidence" value="ECO:0007669"/>
    <property type="project" value="UniProtKB-UniRule"/>
</dbReference>
<keyword evidence="2 5" id="KW-0808">Transferase</keyword>
<dbReference type="Gene3D" id="3.40.50.150">
    <property type="entry name" value="Vaccinia Virus protein VP39"/>
    <property type="match status" value="1"/>
</dbReference>
<feature type="compositionally biased region" description="Polar residues" evidence="6">
    <location>
        <begin position="21"/>
        <end position="31"/>
    </location>
</feature>
<dbReference type="EMBL" id="LT906435">
    <property type="protein sequence ID" value="SNU87860.1"/>
    <property type="molecule type" value="Genomic_DNA"/>
</dbReference>
<dbReference type="PANTHER" id="PTHR22807:SF53">
    <property type="entry name" value="RIBOSOMAL RNA SMALL SUBUNIT METHYLTRANSFERASE B-RELATED"/>
    <property type="match status" value="1"/>
</dbReference>
<dbReference type="InterPro" id="IPR049560">
    <property type="entry name" value="MeTrfase_RsmB-F_NOP2_cat"/>
</dbReference>
<proteinExistence type="inferred from homology"/>
<feature type="region of interest" description="Disordered" evidence="6">
    <location>
        <begin position="1"/>
        <end position="74"/>
    </location>
</feature>